<evidence type="ECO:0000256" key="1">
    <source>
        <dbReference type="ARBA" id="ARBA00022553"/>
    </source>
</evidence>
<keyword evidence="2" id="KW-0902">Two-component regulatory system</keyword>
<feature type="modified residue" description="4-aspartylphosphate" evidence="3">
    <location>
        <position position="56"/>
    </location>
</feature>
<protein>
    <submittedName>
        <fullName evidence="5">Response regulator</fullName>
    </submittedName>
</protein>
<reference evidence="5" key="2">
    <citation type="submission" date="2022-08" db="EMBL/GenBank/DDBJ databases">
        <authorList>
            <person name="Dong C."/>
        </authorList>
    </citation>
    <scope>NUCLEOTIDE SEQUENCE</scope>
    <source>
        <strain evidence="5">59MF3M-4</strain>
    </source>
</reference>
<dbReference type="SMART" id="SM00448">
    <property type="entry name" value="REC"/>
    <property type="match status" value="1"/>
</dbReference>
<dbReference type="PANTHER" id="PTHR44591">
    <property type="entry name" value="STRESS RESPONSE REGULATOR PROTEIN 1"/>
    <property type="match status" value="1"/>
</dbReference>
<evidence type="ECO:0000313" key="5">
    <source>
        <dbReference type="EMBL" id="MCT7359097.1"/>
    </source>
</evidence>
<dbReference type="Pfam" id="PF00072">
    <property type="entry name" value="Response_reg"/>
    <property type="match status" value="1"/>
</dbReference>
<evidence type="ECO:0000256" key="3">
    <source>
        <dbReference type="PROSITE-ProRule" id="PRU00169"/>
    </source>
</evidence>
<dbReference type="RefSeq" id="WP_260975975.1">
    <property type="nucleotide sequence ID" value="NZ_JAOANI010000015.1"/>
</dbReference>
<dbReference type="PANTHER" id="PTHR44591:SF14">
    <property type="entry name" value="PROTEIN PILG"/>
    <property type="match status" value="1"/>
</dbReference>
<proteinExistence type="predicted"/>
<comment type="caution">
    <text evidence="5">The sequence shown here is derived from an EMBL/GenBank/DDBJ whole genome shotgun (WGS) entry which is preliminary data.</text>
</comment>
<dbReference type="SUPFAM" id="SSF52172">
    <property type="entry name" value="CheY-like"/>
    <property type="match status" value="1"/>
</dbReference>
<feature type="domain" description="Response regulatory" evidence="4">
    <location>
        <begin position="5"/>
        <end position="123"/>
    </location>
</feature>
<organism evidence="5 6">
    <name type="scientific">Thalassolituus pacificus</name>
    <dbReference type="NCBI Taxonomy" id="2975440"/>
    <lineage>
        <taxon>Bacteria</taxon>
        <taxon>Pseudomonadati</taxon>
        <taxon>Pseudomonadota</taxon>
        <taxon>Gammaproteobacteria</taxon>
        <taxon>Oceanospirillales</taxon>
        <taxon>Oceanospirillaceae</taxon>
        <taxon>Thalassolituus</taxon>
    </lineage>
</organism>
<dbReference type="InterPro" id="IPR011006">
    <property type="entry name" value="CheY-like_superfamily"/>
</dbReference>
<dbReference type="Gene3D" id="3.40.50.2300">
    <property type="match status" value="1"/>
</dbReference>
<dbReference type="EMBL" id="JAOANI010000015">
    <property type="protein sequence ID" value="MCT7359097.1"/>
    <property type="molecule type" value="Genomic_DNA"/>
</dbReference>
<dbReference type="InterPro" id="IPR050595">
    <property type="entry name" value="Bact_response_regulator"/>
</dbReference>
<dbReference type="AlphaFoldDB" id="A0A9X2WG34"/>
<accession>A0A9X2WG34</accession>
<gene>
    <name evidence="5" type="ORF">NYR02_08700</name>
</gene>
<dbReference type="InterPro" id="IPR001789">
    <property type="entry name" value="Sig_transdc_resp-reg_receiver"/>
</dbReference>
<evidence type="ECO:0000259" key="4">
    <source>
        <dbReference type="PROSITE" id="PS50110"/>
    </source>
</evidence>
<keyword evidence="6" id="KW-1185">Reference proteome</keyword>
<dbReference type="PROSITE" id="PS50110">
    <property type="entry name" value="RESPONSE_REGULATORY"/>
    <property type="match status" value="1"/>
</dbReference>
<dbReference type="GO" id="GO:0000160">
    <property type="term" value="P:phosphorelay signal transduction system"/>
    <property type="evidence" value="ECO:0007669"/>
    <property type="project" value="UniProtKB-KW"/>
</dbReference>
<sequence length="312" mass="33434">MAALNILIVDDAAFIRDLVKKAVRDTYPGCELHEAVDGRKAISIMNGKSINLVLCDWEMPEVSGIEVLQWMRADERYKKVPFMMITSRGERDHVLKAVEAGVSEYIGKPFTRENFVGKLSKLVYKHLKIRPNQGDSKPALGGGSADILGAASVGAAPKVAGGDMGGASVLMGATPKAMAEPKAVAAADLGGASVLMGEQAAPARKSAAKARGLASVRFGSGGSAKLVIKDISLQELIGVFRREGPLPALLEQVVLDIVDQESGDVARINGYVRMMQAQEPHPDAQTIQMLIRYVDDDPEKLATLSRFIARVR</sequence>
<name>A0A9X2WG34_9GAMM</name>
<reference evidence="5" key="1">
    <citation type="journal article" date="2022" name="Front. Microbiol.">
        <title>Genome-based taxonomic rearrangement of Oceanobacter-related bacteria including the description of Thalassolituus hydrocarbonoclasticus sp. nov. and Thalassolituus pacificus sp. nov. and emended description of the genus Thalassolituus.</title>
        <authorList>
            <person name="Dong C."/>
            <person name="Wei L."/>
            <person name="Wang J."/>
            <person name="Lai Q."/>
            <person name="Huang Z."/>
            <person name="Shao Z."/>
        </authorList>
    </citation>
    <scope>NUCLEOTIDE SEQUENCE</scope>
    <source>
        <strain evidence="5">59MF3M-4</strain>
    </source>
</reference>
<keyword evidence="1 3" id="KW-0597">Phosphoprotein</keyword>
<evidence type="ECO:0000256" key="2">
    <source>
        <dbReference type="ARBA" id="ARBA00023012"/>
    </source>
</evidence>
<evidence type="ECO:0000313" key="6">
    <source>
        <dbReference type="Proteomes" id="UP001147830"/>
    </source>
</evidence>
<dbReference type="Proteomes" id="UP001147830">
    <property type="component" value="Unassembled WGS sequence"/>
</dbReference>